<dbReference type="EMBL" id="LHPG02000028">
    <property type="protein sequence ID" value="PRW05819.1"/>
    <property type="molecule type" value="Genomic_DNA"/>
</dbReference>
<reference evidence="4 5" key="1">
    <citation type="journal article" date="2018" name="Plant J.">
        <title>Genome sequences of Chlorella sorokiniana UTEX 1602 and Micractinium conductrix SAG 241.80: implications to maltose excretion by a green alga.</title>
        <authorList>
            <person name="Arriola M.B."/>
            <person name="Velmurugan N."/>
            <person name="Zhang Y."/>
            <person name="Plunkett M.H."/>
            <person name="Hondzo H."/>
            <person name="Barney B.M."/>
        </authorList>
    </citation>
    <scope>NUCLEOTIDE SEQUENCE [LARGE SCALE GENOMIC DNA]</scope>
    <source>
        <strain evidence="5">UTEX 1602</strain>
    </source>
</reference>
<dbReference type="CDD" id="cd00463">
    <property type="entry name" value="Ribosomal_L31e"/>
    <property type="match status" value="1"/>
</dbReference>
<dbReference type="AlphaFoldDB" id="A0A2P6TB90"/>
<dbReference type="GO" id="GO:0003735">
    <property type="term" value="F:structural constituent of ribosome"/>
    <property type="evidence" value="ECO:0007669"/>
    <property type="project" value="InterPro"/>
</dbReference>
<evidence type="ECO:0000256" key="3">
    <source>
        <dbReference type="ARBA" id="ARBA00023274"/>
    </source>
</evidence>
<dbReference type="GO" id="GO:0022625">
    <property type="term" value="C:cytosolic large ribosomal subunit"/>
    <property type="evidence" value="ECO:0007669"/>
    <property type="project" value="TreeGrafter"/>
</dbReference>
<protein>
    <submittedName>
        <fullName evidence="4">60S ribosomal L31</fullName>
    </submittedName>
</protein>
<dbReference type="PANTHER" id="PTHR10956">
    <property type="entry name" value="60S RIBOSOMAL PROTEIN L31"/>
    <property type="match status" value="1"/>
</dbReference>
<sequence length="113" mass="13024">MVKGDKRQEVCTREYTINLGKRLHSITFKKRAPRAIKEIQKFAAKQMGTKVVRVDVKLNKAVWSQGIKNVPNRLRIVVQRKRNEDDEDSEEMFSLVTLAEDQNTKKGVVVLEA</sequence>
<accession>A0A2P6TB90</accession>
<keyword evidence="5" id="KW-1185">Reference proteome</keyword>
<dbReference type="Proteomes" id="UP000239899">
    <property type="component" value="Unassembled WGS sequence"/>
</dbReference>
<evidence type="ECO:0000313" key="5">
    <source>
        <dbReference type="Proteomes" id="UP000239899"/>
    </source>
</evidence>
<dbReference type="Pfam" id="PF01198">
    <property type="entry name" value="Ribosomal_L31e"/>
    <property type="match status" value="1"/>
</dbReference>
<evidence type="ECO:0000256" key="2">
    <source>
        <dbReference type="ARBA" id="ARBA00022980"/>
    </source>
</evidence>
<name>A0A2P6TB90_CHLSO</name>
<dbReference type="InterPro" id="IPR023621">
    <property type="entry name" value="Ribosomal_eL31_dom_sf"/>
</dbReference>
<dbReference type="InterPro" id="IPR020052">
    <property type="entry name" value="Ribosomal_eL31_CS"/>
</dbReference>
<dbReference type="GO" id="GO:0002181">
    <property type="term" value="P:cytoplasmic translation"/>
    <property type="evidence" value="ECO:0007669"/>
    <property type="project" value="TreeGrafter"/>
</dbReference>
<dbReference type="FunFam" id="3.10.440.10:FF:000001">
    <property type="entry name" value="60S ribosomal protein L31"/>
    <property type="match status" value="1"/>
</dbReference>
<evidence type="ECO:0000313" key="4">
    <source>
        <dbReference type="EMBL" id="PRW05819.1"/>
    </source>
</evidence>
<dbReference type="PROSITE" id="PS01144">
    <property type="entry name" value="RIBOSOMAL_L31E"/>
    <property type="match status" value="1"/>
</dbReference>
<dbReference type="SUPFAM" id="SSF54575">
    <property type="entry name" value="Ribosomal protein L31e"/>
    <property type="match status" value="1"/>
</dbReference>
<organism evidence="4 5">
    <name type="scientific">Chlorella sorokiniana</name>
    <name type="common">Freshwater green alga</name>
    <dbReference type="NCBI Taxonomy" id="3076"/>
    <lineage>
        <taxon>Eukaryota</taxon>
        <taxon>Viridiplantae</taxon>
        <taxon>Chlorophyta</taxon>
        <taxon>core chlorophytes</taxon>
        <taxon>Trebouxiophyceae</taxon>
        <taxon>Chlorellales</taxon>
        <taxon>Chlorellaceae</taxon>
        <taxon>Chlorella clade</taxon>
        <taxon>Chlorella</taxon>
    </lineage>
</organism>
<dbReference type="STRING" id="3076.A0A2P6TB90"/>
<dbReference type="Gene3D" id="3.10.440.10">
    <property type="match status" value="1"/>
</dbReference>
<dbReference type="InterPro" id="IPR000054">
    <property type="entry name" value="Ribosomal_eL31"/>
</dbReference>
<dbReference type="PANTHER" id="PTHR10956:SF0">
    <property type="entry name" value="60S RIBOSOMAL PROTEIN L31"/>
    <property type="match status" value="1"/>
</dbReference>
<dbReference type="OrthoDB" id="9739313at2759"/>
<proteinExistence type="inferred from homology"/>
<keyword evidence="3" id="KW-0687">Ribonucleoprotein</keyword>
<comment type="caution">
    <text evidence="4">The sequence shown here is derived from an EMBL/GenBank/DDBJ whole genome shotgun (WGS) entry which is preliminary data.</text>
</comment>
<evidence type="ECO:0000256" key="1">
    <source>
        <dbReference type="ARBA" id="ARBA00010808"/>
    </source>
</evidence>
<comment type="similarity">
    <text evidence="1">Belongs to the eukaryotic ribosomal protein eL31 family.</text>
</comment>
<dbReference type="SMART" id="SM01380">
    <property type="entry name" value="Ribosomal_L31e"/>
    <property type="match status" value="1"/>
</dbReference>
<keyword evidence="2" id="KW-0689">Ribosomal protein</keyword>
<gene>
    <name evidence="4" type="ORF">C2E21_9490</name>
</gene>